<dbReference type="EMBL" id="JAACJJ010000016">
    <property type="protein sequence ID" value="KAF5324247.1"/>
    <property type="molecule type" value="Genomic_DNA"/>
</dbReference>
<keyword evidence="4" id="KW-1185">Reference proteome</keyword>
<dbReference type="OrthoDB" id="2686513at2759"/>
<gene>
    <name evidence="3" type="ORF">D9619_011401</name>
</gene>
<keyword evidence="1" id="KW-1133">Transmembrane helix</keyword>
<accession>A0A8H5BLC9</accession>
<feature type="transmembrane region" description="Helical" evidence="1">
    <location>
        <begin position="51"/>
        <end position="73"/>
    </location>
</feature>
<organism evidence="3 4">
    <name type="scientific">Psilocybe cf. subviscida</name>
    <dbReference type="NCBI Taxonomy" id="2480587"/>
    <lineage>
        <taxon>Eukaryota</taxon>
        <taxon>Fungi</taxon>
        <taxon>Dikarya</taxon>
        <taxon>Basidiomycota</taxon>
        <taxon>Agaricomycotina</taxon>
        <taxon>Agaricomycetes</taxon>
        <taxon>Agaricomycetidae</taxon>
        <taxon>Agaricales</taxon>
        <taxon>Agaricineae</taxon>
        <taxon>Strophariaceae</taxon>
        <taxon>Psilocybe</taxon>
    </lineage>
</organism>
<feature type="domain" description="DUF6533" evidence="2">
    <location>
        <begin position="17"/>
        <end position="62"/>
    </location>
</feature>
<evidence type="ECO:0000313" key="4">
    <source>
        <dbReference type="Proteomes" id="UP000567179"/>
    </source>
</evidence>
<dbReference type="Proteomes" id="UP000567179">
    <property type="component" value="Unassembled WGS sequence"/>
</dbReference>
<feature type="transmembrane region" description="Helical" evidence="1">
    <location>
        <begin position="116"/>
        <end position="136"/>
    </location>
</feature>
<comment type="caution">
    <text evidence="3">The sequence shown here is derived from an EMBL/GenBank/DDBJ whole genome shotgun (WGS) entry which is preliminary data.</text>
</comment>
<reference evidence="3 4" key="1">
    <citation type="journal article" date="2020" name="ISME J.">
        <title>Uncovering the hidden diversity of litter-decomposition mechanisms in mushroom-forming fungi.</title>
        <authorList>
            <person name="Floudas D."/>
            <person name="Bentzer J."/>
            <person name="Ahren D."/>
            <person name="Johansson T."/>
            <person name="Persson P."/>
            <person name="Tunlid A."/>
        </authorList>
    </citation>
    <scope>NUCLEOTIDE SEQUENCE [LARGE SCALE GENOMIC DNA]</scope>
    <source>
        <strain evidence="3 4">CBS 101986</strain>
    </source>
</reference>
<name>A0A8H5BLC9_9AGAR</name>
<evidence type="ECO:0000259" key="2">
    <source>
        <dbReference type="Pfam" id="PF20151"/>
    </source>
</evidence>
<dbReference type="Pfam" id="PF20151">
    <property type="entry name" value="DUF6533"/>
    <property type="match status" value="1"/>
</dbReference>
<protein>
    <recommendedName>
        <fullName evidence="2">DUF6533 domain-containing protein</fullName>
    </recommendedName>
</protein>
<keyword evidence="1" id="KW-0472">Membrane</keyword>
<evidence type="ECO:0000313" key="3">
    <source>
        <dbReference type="EMBL" id="KAF5324247.1"/>
    </source>
</evidence>
<dbReference type="AlphaFoldDB" id="A0A8H5BLC9"/>
<keyword evidence="1" id="KW-0812">Transmembrane</keyword>
<sequence>MASTMSSTMRDISIHDYLHVFAVSFLFYDHAITLGDEVEYLWKRPKTRSTLWFFVTRYMGLFGNIAVTILAFTSMSSASCKRYSLYRQILLVATQVVVCILLTLRIYALYGCSSRILAFMLASGLVLLGISSWSLFGQKIVDAPQAAGCHTGLGFKTSIRIAAAWEALLVYDCIIFGLTIFKTWTARLDHAITGINIPLITLLLRDGAIYFVVLAFCNLSNILTFYVAGPFMRGGLSTFASCISLTMICRLMLNLHRTADSGIYTTDRTLTDGIFTSDYRTGAHIDIMHPTDISDIETQDPPHPVRFRTPIPLQ</sequence>
<dbReference type="InterPro" id="IPR045340">
    <property type="entry name" value="DUF6533"/>
</dbReference>
<feature type="transmembrane region" description="Helical" evidence="1">
    <location>
        <begin position="85"/>
        <end position="110"/>
    </location>
</feature>
<feature type="transmembrane region" description="Helical" evidence="1">
    <location>
        <begin position="234"/>
        <end position="253"/>
    </location>
</feature>
<proteinExistence type="predicted"/>
<evidence type="ECO:0000256" key="1">
    <source>
        <dbReference type="SAM" id="Phobius"/>
    </source>
</evidence>